<dbReference type="Proteomes" id="UP000078582">
    <property type="component" value="Chromosome"/>
</dbReference>
<evidence type="ECO:0000256" key="1">
    <source>
        <dbReference type="ARBA" id="ARBA00022598"/>
    </source>
</evidence>
<dbReference type="SUPFAM" id="SSF50037">
    <property type="entry name" value="C-terminal domain of transcriptional repressors"/>
    <property type="match status" value="1"/>
</dbReference>
<dbReference type="GO" id="GO:0016740">
    <property type="term" value="F:transferase activity"/>
    <property type="evidence" value="ECO:0007669"/>
    <property type="project" value="UniProtKB-ARBA"/>
</dbReference>
<comment type="function">
    <text evidence="5">Acts both as a biotin--[acetyl-CoA-carboxylase] ligase and a repressor.</text>
</comment>
<feature type="domain" description="BPL/LPL catalytic" evidence="6">
    <location>
        <begin position="72"/>
        <end position="260"/>
    </location>
</feature>
<dbReference type="InterPro" id="IPR013196">
    <property type="entry name" value="HTH_11"/>
</dbReference>
<dbReference type="STRING" id="375175.AYR53_07610"/>
<sequence>MSTKEHLLQELIATGDQFVSGEILAQRLNLSRTAIWKAIQQLKKDGYLIESKAQFGYRYVENDLLSKTAIQHFLPNELQTLPLSVYPTLASTNQKAKELAAQRNDVPQVLITNQQTRGYGRYGRPFISPKNSGIYLSLLLKPTTQLTDVGLLTTATAVAVFRAIKLTTGIKTKIKWVNDLYLRDKKICGILSEAVTDFETQHITDVIIGIGLDFAAPETPLDNNLQNKVGALFTTKPTTTRNQLIAEILTQFFSIYPAYSAGQFLTDYRENSLLIGKQVTLKQGNEQLSGLVTGINNHGELLLQTTTGQRAISSGEVTKVYYQ</sequence>
<dbReference type="NCBIfam" id="TIGR00121">
    <property type="entry name" value="birA_ligase"/>
    <property type="match status" value="1"/>
</dbReference>
<dbReference type="EC" id="6.3.4.15" evidence="5"/>
<feature type="binding site" evidence="5">
    <location>
        <begin position="91"/>
        <end position="93"/>
    </location>
    <ligand>
        <name>biotin</name>
        <dbReference type="ChEBI" id="CHEBI:57586"/>
    </ligand>
</feature>
<evidence type="ECO:0000259" key="6">
    <source>
        <dbReference type="PROSITE" id="PS51733"/>
    </source>
</evidence>
<dbReference type="GO" id="GO:0004077">
    <property type="term" value="F:biotin--[biotin carboxyl-carrier protein] ligase activity"/>
    <property type="evidence" value="ECO:0007669"/>
    <property type="project" value="UniProtKB-UniRule"/>
</dbReference>
<dbReference type="InterPro" id="IPR004143">
    <property type="entry name" value="BPL_LPL_catalytic"/>
</dbReference>
<comment type="similarity">
    <text evidence="5">Belongs to the biotin--protein ligase family.</text>
</comment>
<evidence type="ECO:0000256" key="5">
    <source>
        <dbReference type="HAMAP-Rule" id="MF_00978"/>
    </source>
</evidence>
<keyword evidence="2 5" id="KW-0547">Nucleotide-binding</keyword>
<dbReference type="HAMAP" id="MF_00978">
    <property type="entry name" value="Bifunct_BirA"/>
    <property type="match status" value="1"/>
</dbReference>
<feature type="binding site" evidence="5">
    <location>
        <position position="186"/>
    </location>
    <ligand>
        <name>biotin</name>
        <dbReference type="ChEBI" id="CHEBI:57586"/>
    </ligand>
</feature>
<proteinExistence type="inferred from homology"/>
<dbReference type="Pfam" id="PF03099">
    <property type="entry name" value="BPL_LplA_LipB"/>
    <property type="match status" value="1"/>
</dbReference>
<keyword evidence="3 5" id="KW-0067">ATP-binding</keyword>
<evidence type="ECO:0000313" key="7">
    <source>
        <dbReference type="EMBL" id="ANK62650.1"/>
    </source>
</evidence>
<keyword evidence="5" id="KW-0805">Transcription regulation</keyword>
<keyword evidence="1 5" id="KW-0436">Ligase</keyword>
<dbReference type="GO" id="GO:0003677">
    <property type="term" value="F:DNA binding"/>
    <property type="evidence" value="ECO:0007669"/>
    <property type="project" value="UniProtKB-UniRule"/>
</dbReference>
<dbReference type="InterPro" id="IPR045864">
    <property type="entry name" value="aa-tRNA-synth_II/BPL/LPL"/>
</dbReference>
<dbReference type="OrthoDB" id="9807064at2"/>
<keyword evidence="5" id="KW-0804">Transcription</keyword>
<dbReference type="PANTHER" id="PTHR12835">
    <property type="entry name" value="BIOTIN PROTEIN LIGASE"/>
    <property type="match status" value="1"/>
</dbReference>
<dbReference type="RefSeq" id="WP_068280868.1">
    <property type="nucleotide sequence ID" value="NZ_CP014873.1"/>
</dbReference>
<dbReference type="Pfam" id="PF02237">
    <property type="entry name" value="BPL_C"/>
    <property type="match status" value="1"/>
</dbReference>
<dbReference type="GO" id="GO:0005737">
    <property type="term" value="C:cytoplasm"/>
    <property type="evidence" value="ECO:0007669"/>
    <property type="project" value="TreeGrafter"/>
</dbReference>
<keyword evidence="5" id="KW-0238">DNA-binding</keyword>
<reference evidence="7 8" key="1">
    <citation type="submission" date="2016-03" db="EMBL/GenBank/DDBJ databases">
        <title>Pediococcus and Lactobacillus from brewery environment - whole genome sequencing and assembly.</title>
        <authorList>
            <person name="Behr J."/>
            <person name="Geissler A.J."/>
            <person name="Vogel R.F."/>
        </authorList>
    </citation>
    <scope>NUCLEOTIDE SEQUENCE [LARGE SCALE GENOMIC DNA]</scope>
    <source>
        <strain evidence="7 8">TMW 1.1989</strain>
    </source>
</reference>
<dbReference type="GO" id="GO:0005524">
    <property type="term" value="F:ATP binding"/>
    <property type="evidence" value="ECO:0007669"/>
    <property type="project" value="UniProtKB-UniRule"/>
</dbReference>
<keyword evidence="8" id="KW-1185">Reference proteome</keyword>
<evidence type="ECO:0000256" key="4">
    <source>
        <dbReference type="ARBA" id="ARBA00023267"/>
    </source>
</evidence>
<dbReference type="InterPro" id="IPR004408">
    <property type="entry name" value="Biotin_CoA_COase_ligase"/>
</dbReference>
<name>A0A192H2R0_9LACO</name>
<dbReference type="PANTHER" id="PTHR12835:SF5">
    <property type="entry name" value="BIOTIN--PROTEIN LIGASE"/>
    <property type="match status" value="1"/>
</dbReference>
<dbReference type="Gene3D" id="3.30.930.10">
    <property type="entry name" value="Bira Bifunctional Protein, Domain 2"/>
    <property type="match status" value="1"/>
</dbReference>
<dbReference type="InterPro" id="IPR036388">
    <property type="entry name" value="WH-like_DNA-bd_sf"/>
</dbReference>
<dbReference type="SUPFAM" id="SSF46785">
    <property type="entry name" value="Winged helix' DNA-binding domain"/>
    <property type="match status" value="1"/>
</dbReference>
<accession>A0A192H2R0</accession>
<comment type="catalytic activity">
    <reaction evidence="5">
        <text>biotin + L-lysyl-[protein] + ATP = N(6)-biotinyl-L-lysyl-[protein] + AMP + diphosphate + H(+)</text>
        <dbReference type="Rhea" id="RHEA:11756"/>
        <dbReference type="Rhea" id="RHEA-COMP:9752"/>
        <dbReference type="Rhea" id="RHEA-COMP:10505"/>
        <dbReference type="ChEBI" id="CHEBI:15378"/>
        <dbReference type="ChEBI" id="CHEBI:29969"/>
        <dbReference type="ChEBI" id="CHEBI:30616"/>
        <dbReference type="ChEBI" id="CHEBI:33019"/>
        <dbReference type="ChEBI" id="CHEBI:57586"/>
        <dbReference type="ChEBI" id="CHEBI:83144"/>
        <dbReference type="ChEBI" id="CHEBI:456215"/>
        <dbReference type="EC" id="6.3.4.15"/>
    </reaction>
</comment>
<gene>
    <name evidence="5" type="primary">birA</name>
    <name evidence="7" type="ORF">AYR53_07610</name>
</gene>
<keyword evidence="4 5" id="KW-0092">Biotin</keyword>
<dbReference type="PROSITE" id="PS51733">
    <property type="entry name" value="BPL_LPL_CATALYTIC"/>
    <property type="match status" value="1"/>
</dbReference>
<evidence type="ECO:0000313" key="8">
    <source>
        <dbReference type="Proteomes" id="UP000078582"/>
    </source>
</evidence>
<evidence type="ECO:0000256" key="2">
    <source>
        <dbReference type="ARBA" id="ARBA00022741"/>
    </source>
</evidence>
<dbReference type="Pfam" id="PF08279">
    <property type="entry name" value="HTH_11"/>
    <property type="match status" value="1"/>
</dbReference>
<dbReference type="CDD" id="cd16442">
    <property type="entry name" value="BPL"/>
    <property type="match status" value="1"/>
</dbReference>
<dbReference type="Gene3D" id="2.30.30.100">
    <property type="match status" value="1"/>
</dbReference>
<keyword evidence="5" id="KW-0678">Repressor</keyword>
<dbReference type="AlphaFoldDB" id="A0A192H2R0"/>
<evidence type="ECO:0000256" key="3">
    <source>
        <dbReference type="ARBA" id="ARBA00022840"/>
    </source>
</evidence>
<feature type="DNA-binding region" description="H-T-H motif" evidence="5">
    <location>
        <begin position="21"/>
        <end position="40"/>
    </location>
</feature>
<feature type="binding site" evidence="5">
    <location>
        <position position="115"/>
    </location>
    <ligand>
        <name>biotin</name>
        <dbReference type="ChEBI" id="CHEBI:57586"/>
    </ligand>
</feature>
<dbReference type="InterPro" id="IPR030855">
    <property type="entry name" value="Bifunct_BirA"/>
</dbReference>
<dbReference type="GO" id="GO:0006355">
    <property type="term" value="P:regulation of DNA-templated transcription"/>
    <property type="evidence" value="ECO:0007669"/>
    <property type="project" value="UniProtKB-UniRule"/>
</dbReference>
<dbReference type="InterPro" id="IPR008988">
    <property type="entry name" value="Transcriptional_repressor_C"/>
</dbReference>
<dbReference type="GeneID" id="42982118"/>
<dbReference type="SUPFAM" id="SSF55681">
    <property type="entry name" value="Class II aaRS and biotin synthetases"/>
    <property type="match status" value="1"/>
</dbReference>
<protein>
    <recommendedName>
        <fullName evidence="5">Bifunctional ligase/repressor BirA</fullName>
    </recommendedName>
    <alternativeName>
        <fullName evidence="5">Biotin--[acetyl-CoA-carboxylase] ligase</fullName>
        <ecNumber evidence="5">6.3.4.15</ecNumber>
    </alternativeName>
    <alternativeName>
        <fullName evidence="5">Biotin--protein ligase</fullName>
    </alternativeName>
    <alternativeName>
        <fullName evidence="5">Biotin-[acetyl-CoA carboxylase] synthetase</fullName>
    </alternativeName>
</protein>
<comment type="caution">
    <text evidence="5">Lacks conserved residue(s) required for the propagation of feature annotation.</text>
</comment>
<dbReference type="InterPro" id="IPR036390">
    <property type="entry name" value="WH_DNA-bd_sf"/>
</dbReference>
<dbReference type="GO" id="GO:0009249">
    <property type="term" value="P:protein lipoylation"/>
    <property type="evidence" value="ECO:0007669"/>
    <property type="project" value="UniProtKB-ARBA"/>
</dbReference>
<dbReference type="InterPro" id="IPR003142">
    <property type="entry name" value="BPL_C"/>
</dbReference>
<dbReference type="Gene3D" id="1.10.10.10">
    <property type="entry name" value="Winged helix-like DNA-binding domain superfamily/Winged helix DNA-binding domain"/>
    <property type="match status" value="1"/>
</dbReference>
<dbReference type="EMBL" id="CP014873">
    <property type="protein sequence ID" value="ANK62650.1"/>
    <property type="molecule type" value="Genomic_DNA"/>
</dbReference>
<organism evidence="7 8">
    <name type="scientific">Loigolactobacillus backii</name>
    <dbReference type="NCBI Taxonomy" id="375175"/>
    <lineage>
        <taxon>Bacteria</taxon>
        <taxon>Bacillati</taxon>
        <taxon>Bacillota</taxon>
        <taxon>Bacilli</taxon>
        <taxon>Lactobacillales</taxon>
        <taxon>Lactobacillaceae</taxon>
        <taxon>Loigolactobacillus</taxon>
    </lineage>
</organism>